<feature type="region of interest" description="Disordered" evidence="6">
    <location>
        <begin position="135"/>
        <end position="170"/>
    </location>
</feature>
<dbReference type="KEGG" id="egt:105967773"/>
<dbReference type="AlphaFoldDB" id="A0A022QLX3"/>
<dbReference type="PhylomeDB" id="A0A022QLX3"/>
<dbReference type="OrthoDB" id="897584at2759"/>
<keyword evidence="9" id="KW-1185">Reference proteome</keyword>
<dbReference type="Pfam" id="PF02362">
    <property type="entry name" value="B3"/>
    <property type="match status" value="1"/>
</dbReference>
<feature type="domain" description="TF-B3" evidence="7">
    <location>
        <begin position="30"/>
        <end position="123"/>
    </location>
</feature>
<dbReference type="Gene3D" id="2.40.330.10">
    <property type="entry name" value="DNA-binding pseudobarrel domain"/>
    <property type="match status" value="1"/>
</dbReference>
<dbReference type="PANTHER" id="PTHR31920">
    <property type="entry name" value="B3 DOMAIN-CONTAINING"/>
    <property type="match status" value="1"/>
</dbReference>
<dbReference type="SUPFAM" id="SSF101936">
    <property type="entry name" value="DNA-binding pseudobarrel domain"/>
    <property type="match status" value="2"/>
</dbReference>
<evidence type="ECO:0000256" key="2">
    <source>
        <dbReference type="ARBA" id="ARBA00023015"/>
    </source>
</evidence>
<reference evidence="8 9" key="1">
    <citation type="journal article" date="2013" name="Proc. Natl. Acad. Sci. U.S.A.">
        <title>Fine-scale variation in meiotic recombination in Mimulus inferred from population shotgun sequencing.</title>
        <authorList>
            <person name="Hellsten U."/>
            <person name="Wright K.M."/>
            <person name="Jenkins J."/>
            <person name="Shu S."/>
            <person name="Yuan Y."/>
            <person name="Wessler S.R."/>
            <person name="Schmutz J."/>
            <person name="Willis J.H."/>
            <person name="Rokhsar D.S."/>
        </authorList>
    </citation>
    <scope>NUCLEOTIDE SEQUENCE [LARGE SCALE GENOMIC DNA]</scope>
    <source>
        <strain evidence="9">cv. DUN x IM62</strain>
    </source>
</reference>
<dbReference type="SMART" id="SM01019">
    <property type="entry name" value="B3"/>
    <property type="match status" value="1"/>
</dbReference>
<evidence type="ECO:0000256" key="3">
    <source>
        <dbReference type="ARBA" id="ARBA00023125"/>
    </source>
</evidence>
<name>A0A022QLX3_ERYGU</name>
<evidence type="ECO:0000313" key="8">
    <source>
        <dbReference type="EMBL" id="EYU28609.1"/>
    </source>
</evidence>
<keyword evidence="3" id="KW-0238">DNA-binding</keyword>
<dbReference type="PANTHER" id="PTHR31920:SF135">
    <property type="entry name" value="B3 DOMAIN-CONTAINING PROTEIN OS03G0621600-RELATED"/>
    <property type="match status" value="1"/>
</dbReference>
<dbReference type="eggNOG" id="ENOG502RXIH">
    <property type="taxonomic scope" value="Eukaryota"/>
</dbReference>
<sequence>MVRRVVAPDSCGKNREAFREKQKEVSPIVTRFIKIMIGKDHTEVLYLPRKFARKVVHLANQETEIEDSNGEKWPVTFSYFDGSLSLHKGWNRFYQEHRMEMGDFVVFNYKEGSHFVVQIYGRNALERINFNKVRTRENKRPRPDPPAFPQEEEPLSGPDSRKRKTDPVEKKNADVADLTCMIDLTCMVDRDNVHYEREDRGFLFDLSNFEMKKEALDPNKIVGPVQMDVEINKLDTNEESSRAEMDVICEGDLGNGFGGEIAPRDAEFTVDATPIKGEEIASCYAEFTVDATPIKSEDVAPCHAQITADATRVDVHSDKFLAESSDKSNSCKNAIDNIISSFRDVLEKSEVFAGKEYASPFASSALKDLFGKCAIKKELVEVEDIPDRFLGVSCDAEKVTSAPLVVKPEPDLLYDAVPFGAIGQFSAVVKSLSFLELPIHIPSHPTRRESGYGKFVRVRDPMGRHWMILNPAIFSLKALTGNWTEFCLANGIKLGDECRFNPKMMISTLTGLILFVINGEFLRG</sequence>
<dbReference type="STRING" id="4155.A0A022QLX3"/>
<evidence type="ECO:0000256" key="5">
    <source>
        <dbReference type="ARBA" id="ARBA00023242"/>
    </source>
</evidence>
<gene>
    <name evidence="8" type="ORF">MIMGU_mgv1a004496mg</name>
</gene>
<comment type="subcellular location">
    <subcellularLocation>
        <location evidence="1">Nucleus</location>
    </subcellularLocation>
</comment>
<organism evidence="8 9">
    <name type="scientific">Erythranthe guttata</name>
    <name type="common">Yellow monkey flower</name>
    <name type="synonym">Mimulus guttatus</name>
    <dbReference type="NCBI Taxonomy" id="4155"/>
    <lineage>
        <taxon>Eukaryota</taxon>
        <taxon>Viridiplantae</taxon>
        <taxon>Streptophyta</taxon>
        <taxon>Embryophyta</taxon>
        <taxon>Tracheophyta</taxon>
        <taxon>Spermatophyta</taxon>
        <taxon>Magnoliopsida</taxon>
        <taxon>eudicotyledons</taxon>
        <taxon>Gunneridae</taxon>
        <taxon>Pentapetalae</taxon>
        <taxon>asterids</taxon>
        <taxon>lamiids</taxon>
        <taxon>Lamiales</taxon>
        <taxon>Phrymaceae</taxon>
        <taxon>Erythranthe</taxon>
    </lineage>
</organism>
<evidence type="ECO:0000256" key="1">
    <source>
        <dbReference type="ARBA" id="ARBA00004123"/>
    </source>
</evidence>
<keyword evidence="4" id="KW-0804">Transcription</keyword>
<evidence type="ECO:0000256" key="4">
    <source>
        <dbReference type="ARBA" id="ARBA00023163"/>
    </source>
</evidence>
<dbReference type="Proteomes" id="UP000030748">
    <property type="component" value="Unassembled WGS sequence"/>
</dbReference>
<dbReference type="InterPro" id="IPR050655">
    <property type="entry name" value="Plant_B3_domain"/>
</dbReference>
<keyword evidence="2" id="KW-0805">Transcription regulation</keyword>
<dbReference type="InterPro" id="IPR003340">
    <property type="entry name" value="B3_DNA-bd"/>
</dbReference>
<evidence type="ECO:0000313" key="9">
    <source>
        <dbReference type="Proteomes" id="UP000030748"/>
    </source>
</evidence>
<proteinExistence type="predicted"/>
<dbReference type="PROSITE" id="PS50863">
    <property type="entry name" value="B3"/>
    <property type="match status" value="1"/>
</dbReference>
<accession>A0A022QLX3</accession>
<protein>
    <recommendedName>
        <fullName evidence="7">TF-B3 domain-containing protein</fullName>
    </recommendedName>
</protein>
<evidence type="ECO:0000259" key="7">
    <source>
        <dbReference type="PROSITE" id="PS50863"/>
    </source>
</evidence>
<dbReference type="CDD" id="cd10017">
    <property type="entry name" value="B3_DNA"/>
    <property type="match status" value="2"/>
</dbReference>
<dbReference type="InterPro" id="IPR015300">
    <property type="entry name" value="DNA-bd_pseudobarrel_sf"/>
</dbReference>
<dbReference type="GO" id="GO:0003677">
    <property type="term" value="F:DNA binding"/>
    <property type="evidence" value="ECO:0007669"/>
    <property type="project" value="UniProtKB-KW"/>
</dbReference>
<keyword evidence="5" id="KW-0539">Nucleus</keyword>
<evidence type="ECO:0000256" key="6">
    <source>
        <dbReference type="SAM" id="MobiDB-lite"/>
    </source>
</evidence>
<dbReference type="EMBL" id="KI631357">
    <property type="protein sequence ID" value="EYU28609.1"/>
    <property type="molecule type" value="Genomic_DNA"/>
</dbReference>
<dbReference type="GO" id="GO:0005634">
    <property type="term" value="C:nucleus"/>
    <property type="evidence" value="ECO:0007669"/>
    <property type="project" value="UniProtKB-SubCell"/>
</dbReference>